<evidence type="ECO:0000256" key="1">
    <source>
        <dbReference type="SAM" id="MobiDB-lite"/>
    </source>
</evidence>
<dbReference type="EMBL" id="HBEO01004751">
    <property type="protein sequence ID" value="CAD8471108.1"/>
    <property type="molecule type" value="Transcribed_RNA"/>
</dbReference>
<evidence type="ECO:0000313" key="2">
    <source>
        <dbReference type="EMBL" id="CAD8471108.1"/>
    </source>
</evidence>
<feature type="region of interest" description="Disordered" evidence="1">
    <location>
        <begin position="313"/>
        <end position="337"/>
    </location>
</feature>
<name>A0A7S0E242_9CRYP</name>
<protein>
    <submittedName>
        <fullName evidence="2">Uncharacterized protein</fullName>
    </submittedName>
</protein>
<proteinExistence type="predicted"/>
<feature type="region of interest" description="Disordered" evidence="1">
    <location>
        <begin position="1"/>
        <end position="21"/>
    </location>
</feature>
<gene>
    <name evidence="2" type="ORF">HPHI1048_LOCUS3382</name>
</gene>
<feature type="compositionally biased region" description="Polar residues" evidence="1">
    <location>
        <begin position="197"/>
        <end position="211"/>
    </location>
</feature>
<feature type="compositionally biased region" description="Polar residues" evidence="1">
    <location>
        <begin position="180"/>
        <end position="189"/>
    </location>
</feature>
<feature type="region of interest" description="Disordered" evidence="1">
    <location>
        <begin position="225"/>
        <end position="248"/>
    </location>
</feature>
<feature type="compositionally biased region" description="Polar residues" evidence="1">
    <location>
        <begin position="313"/>
        <end position="327"/>
    </location>
</feature>
<feature type="region of interest" description="Disordered" evidence="1">
    <location>
        <begin position="180"/>
        <end position="211"/>
    </location>
</feature>
<dbReference type="AlphaFoldDB" id="A0A7S0E242"/>
<feature type="compositionally biased region" description="Polar residues" evidence="1">
    <location>
        <begin position="1"/>
        <end position="12"/>
    </location>
</feature>
<sequence>MLSSASGLSAQPSGASSSGFVSQSVASCPTVDLKHGAEEIQQTLATLMSHQQRHGNNQRIASINNLCNLSQDKKAKNGTDDVRLLSQKALLHLGGHNGTNLNSVISMLANSQKLSGVEQTAQERRNQIDFTSLLSQRPIRAQGMNPVNNFLATPAANLQSNGEKLVNNLFQKPKGFAEVVQQTQQNQPKSEQKKRSLSSNAADRQAASNGASVSFSGKMFSNLQMQMQGKSPPQPKASEPPSTPFFKSVLKGSTSSLLAAMAPIKAQHSSAPLPRKASATGEQGGGSCWNGNGAAQRLMGASRPTHEFVLTQPVQNSASPKFSSFEISKNRDHLAVP</sequence>
<organism evidence="2">
    <name type="scientific">Hanusia phi</name>
    <dbReference type="NCBI Taxonomy" id="3032"/>
    <lineage>
        <taxon>Eukaryota</taxon>
        <taxon>Cryptophyceae</taxon>
        <taxon>Pyrenomonadales</taxon>
        <taxon>Geminigeraceae</taxon>
        <taxon>Hanusia</taxon>
    </lineage>
</organism>
<accession>A0A7S0E242</accession>
<feature type="region of interest" description="Disordered" evidence="1">
    <location>
        <begin position="267"/>
        <end position="295"/>
    </location>
</feature>
<reference evidence="2" key="1">
    <citation type="submission" date="2021-01" db="EMBL/GenBank/DDBJ databases">
        <authorList>
            <person name="Corre E."/>
            <person name="Pelletier E."/>
            <person name="Niang G."/>
            <person name="Scheremetjew M."/>
            <person name="Finn R."/>
            <person name="Kale V."/>
            <person name="Holt S."/>
            <person name="Cochrane G."/>
            <person name="Meng A."/>
            <person name="Brown T."/>
            <person name="Cohen L."/>
        </authorList>
    </citation>
    <scope>NUCLEOTIDE SEQUENCE</scope>
    <source>
        <strain evidence="2">CCMP325</strain>
    </source>
</reference>
<feature type="compositionally biased region" description="Basic and acidic residues" evidence="1">
    <location>
        <begin position="328"/>
        <end position="337"/>
    </location>
</feature>